<accession>A0A7Z0WDX8</accession>
<name>A0A7Z0WDX8_9PSEU</name>
<reference evidence="3 4" key="1">
    <citation type="submission" date="2016-12" db="EMBL/GenBank/DDBJ databases">
        <title>The draft genome sequence of Actinophytocola xinjiangensis.</title>
        <authorList>
            <person name="Wang W."/>
            <person name="Yuan L."/>
        </authorList>
    </citation>
    <scope>NUCLEOTIDE SEQUENCE [LARGE SCALE GENOMIC DNA]</scope>
    <source>
        <strain evidence="3 4">CGMCC 4.4663</strain>
    </source>
</reference>
<dbReference type="Proteomes" id="UP000185696">
    <property type="component" value="Unassembled WGS sequence"/>
</dbReference>
<evidence type="ECO:0000256" key="2">
    <source>
        <dbReference type="SAM" id="Phobius"/>
    </source>
</evidence>
<feature type="transmembrane region" description="Helical" evidence="2">
    <location>
        <begin position="63"/>
        <end position="87"/>
    </location>
</feature>
<feature type="transmembrane region" description="Helical" evidence="2">
    <location>
        <begin position="94"/>
        <end position="112"/>
    </location>
</feature>
<feature type="transmembrane region" description="Helical" evidence="2">
    <location>
        <begin position="7"/>
        <end position="28"/>
    </location>
</feature>
<dbReference type="EMBL" id="MSIF01000033">
    <property type="protein sequence ID" value="OLF05103.1"/>
    <property type="molecule type" value="Genomic_DNA"/>
</dbReference>
<feature type="compositionally biased region" description="Low complexity" evidence="1">
    <location>
        <begin position="160"/>
        <end position="175"/>
    </location>
</feature>
<keyword evidence="2" id="KW-1133">Transmembrane helix</keyword>
<feature type="region of interest" description="Disordered" evidence="1">
    <location>
        <begin position="153"/>
        <end position="175"/>
    </location>
</feature>
<keyword evidence="4" id="KW-1185">Reference proteome</keyword>
<proteinExistence type="predicted"/>
<gene>
    <name evidence="3" type="ORF">BLA60_37625</name>
</gene>
<evidence type="ECO:0000313" key="3">
    <source>
        <dbReference type="EMBL" id="OLF05103.1"/>
    </source>
</evidence>
<evidence type="ECO:0000256" key="1">
    <source>
        <dbReference type="SAM" id="MobiDB-lite"/>
    </source>
</evidence>
<organism evidence="3 4">
    <name type="scientific">Actinophytocola xinjiangensis</name>
    <dbReference type="NCBI Taxonomy" id="485602"/>
    <lineage>
        <taxon>Bacteria</taxon>
        <taxon>Bacillati</taxon>
        <taxon>Actinomycetota</taxon>
        <taxon>Actinomycetes</taxon>
        <taxon>Pseudonocardiales</taxon>
        <taxon>Pseudonocardiaceae</taxon>
    </lineage>
</organism>
<dbReference type="AlphaFoldDB" id="A0A7Z0WDX8"/>
<keyword evidence="2" id="KW-0812">Transmembrane</keyword>
<protein>
    <submittedName>
        <fullName evidence="3">Uncharacterized protein</fullName>
    </submittedName>
</protein>
<keyword evidence="2" id="KW-0472">Membrane</keyword>
<feature type="transmembrane region" description="Helical" evidence="2">
    <location>
        <begin position="124"/>
        <end position="142"/>
    </location>
</feature>
<sequence>MLTTTSVICAIAGLAYVGLFVMMALGAASEITTIERLLSMKDGGAQVTNTVEDLQDSISENEMAIVVFWIGAALTVPLVVASLLAIGGRGWARGLATAFLLPPTVVIAFGVIHDINDGHEENVFALVFTVPAIVLAVLWWLPATTRALRTRRPVAPPPQQQGWYGQPPYQHQPHR</sequence>
<comment type="caution">
    <text evidence="3">The sequence shown here is derived from an EMBL/GenBank/DDBJ whole genome shotgun (WGS) entry which is preliminary data.</text>
</comment>
<evidence type="ECO:0000313" key="4">
    <source>
        <dbReference type="Proteomes" id="UP000185696"/>
    </source>
</evidence>